<proteinExistence type="predicted"/>
<organism evidence="1">
    <name type="scientific">Arundo donax</name>
    <name type="common">Giant reed</name>
    <name type="synonym">Donax arundinaceus</name>
    <dbReference type="NCBI Taxonomy" id="35708"/>
    <lineage>
        <taxon>Eukaryota</taxon>
        <taxon>Viridiplantae</taxon>
        <taxon>Streptophyta</taxon>
        <taxon>Embryophyta</taxon>
        <taxon>Tracheophyta</taxon>
        <taxon>Spermatophyta</taxon>
        <taxon>Magnoliopsida</taxon>
        <taxon>Liliopsida</taxon>
        <taxon>Poales</taxon>
        <taxon>Poaceae</taxon>
        <taxon>PACMAD clade</taxon>
        <taxon>Arundinoideae</taxon>
        <taxon>Arundineae</taxon>
        <taxon>Arundo</taxon>
    </lineage>
</organism>
<dbReference type="EMBL" id="GBRH01210129">
    <property type="protein sequence ID" value="JAD87766.1"/>
    <property type="molecule type" value="Transcribed_RNA"/>
</dbReference>
<dbReference type="AlphaFoldDB" id="A0A0A9DIX2"/>
<name>A0A0A9DIX2_ARUDO</name>
<sequence>MTSGCGRTGFESLDDNTMKTILWSHIEMVDKGDAGRGNVK</sequence>
<reference evidence="1" key="2">
    <citation type="journal article" date="2015" name="Data Brief">
        <title>Shoot transcriptome of the giant reed, Arundo donax.</title>
        <authorList>
            <person name="Barrero R.A."/>
            <person name="Guerrero F.D."/>
            <person name="Moolhuijzen P."/>
            <person name="Goolsby J.A."/>
            <person name="Tidwell J."/>
            <person name="Bellgard S.E."/>
            <person name="Bellgard M.I."/>
        </authorList>
    </citation>
    <scope>NUCLEOTIDE SEQUENCE</scope>
    <source>
        <tissue evidence="1">Shoot tissue taken approximately 20 cm above the soil surface</tissue>
    </source>
</reference>
<reference evidence="1" key="1">
    <citation type="submission" date="2014-09" db="EMBL/GenBank/DDBJ databases">
        <authorList>
            <person name="Magalhaes I.L.F."/>
            <person name="Oliveira U."/>
            <person name="Santos F.R."/>
            <person name="Vidigal T.H.D.A."/>
            <person name="Brescovit A.D."/>
            <person name="Santos A.J."/>
        </authorList>
    </citation>
    <scope>NUCLEOTIDE SEQUENCE</scope>
    <source>
        <tissue evidence="1">Shoot tissue taken approximately 20 cm above the soil surface</tissue>
    </source>
</reference>
<accession>A0A0A9DIX2</accession>
<evidence type="ECO:0000313" key="1">
    <source>
        <dbReference type="EMBL" id="JAD87766.1"/>
    </source>
</evidence>
<protein>
    <submittedName>
        <fullName evidence="1">Uncharacterized protein</fullName>
    </submittedName>
</protein>